<dbReference type="OrthoDB" id="5859304at2759"/>
<proteinExistence type="predicted"/>
<dbReference type="PANTHER" id="PTHR46221">
    <property type="entry name" value="FERM AND PDZ DOMAIN-CONTAINING PROTEIN FAMILY MEMBER"/>
    <property type="match status" value="1"/>
</dbReference>
<gene>
    <name evidence="2" type="primary">jg27007</name>
    <name evidence="2" type="ORF">PAEG_LOCUS15491</name>
</gene>
<dbReference type="PANTHER" id="PTHR46221:SF3">
    <property type="entry name" value="FERM AND PDZ DOMAIN-CONTAINING PROTEIN 4"/>
    <property type="match status" value="1"/>
</dbReference>
<feature type="region of interest" description="Disordered" evidence="1">
    <location>
        <begin position="785"/>
        <end position="811"/>
    </location>
</feature>
<evidence type="ECO:0000313" key="2">
    <source>
        <dbReference type="EMBL" id="CAH2238386.1"/>
    </source>
</evidence>
<feature type="region of interest" description="Disordered" evidence="1">
    <location>
        <begin position="927"/>
        <end position="957"/>
    </location>
</feature>
<evidence type="ECO:0000256" key="1">
    <source>
        <dbReference type="SAM" id="MobiDB-lite"/>
    </source>
</evidence>
<accession>A0A8S4RNN8</accession>
<dbReference type="AlphaFoldDB" id="A0A8S4RNN8"/>
<evidence type="ECO:0000313" key="3">
    <source>
        <dbReference type="Proteomes" id="UP000838756"/>
    </source>
</evidence>
<comment type="caution">
    <text evidence="2">The sequence shown here is derived from an EMBL/GenBank/DDBJ whole genome shotgun (WGS) entry which is preliminary data.</text>
</comment>
<organism evidence="2 3">
    <name type="scientific">Pararge aegeria aegeria</name>
    <dbReference type="NCBI Taxonomy" id="348720"/>
    <lineage>
        <taxon>Eukaryota</taxon>
        <taxon>Metazoa</taxon>
        <taxon>Ecdysozoa</taxon>
        <taxon>Arthropoda</taxon>
        <taxon>Hexapoda</taxon>
        <taxon>Insecta</taxon>
        <taxon>Pterygota</taxon>
        <taxon>Neoptera</taxon>
        <taxon>Endopterygota</taxon>
        <taxon>Lepidoptera</taxon>
        <taxon>Glossata</taxon>
        <taxon>Ditrysia</taxon>
        <taxon>Papilionoidea</taxon>
        <taxon>Nymphalidae</taxon>
        <taxon>Satyrinae</taxon>
        <taxon>Satyrini</taxon>
        <taxon>Parargina</taxon>
        <taxon>Pararge</taxon>
    </lineage>
</organism>
<feature type="compositionally biased region" description="Polar residues" evidence="1">
    <location>
        <begin position="402"/>
        <end position="411"/>
    </location>
</feature>
<sequence length="1142" mass="126571">AKLHYLDIVGGLPSYGAKCFSSSRPERVLLVSPRFGLSQIVGRNNSVPQSIASLEEVEGVRVKSECSGSADVAIFLQRDRVLALLMEERDATEMPLIIAGYYRLATGRELNIELEREPMTEDIAPPYLSQHNVVPSKWSYLYYDDATILGKKHFAIFSMPPPYHSTPDQSKSSLDTNMNSSIANRNHSNNSSPLVGYETKPGLLGHDIHFEKCKRTEEFRLFDPNDACYLDDGMGFDLQSVLSMELLENASNPRLVEAKNEEVLRRVAEMQKLVENSEQYLTENCDVYNDIGYNGILRDELVGKETCVDHLESDTESINSRMSAADDAPGILKHSDSLLLLTETINQGLSGLTVAETEKECNGTDLTKRQTQGLSAILNNCGLTDALLALNNDVVYSESDNDSSYTPTSSPIRKHQTKASTKAVRTSFGLHSPDATLDNKESNLKEYLKQLREKSNREETASEFPFYYQGSIVDNDAELIDLTLIPPPQTPDELDCSTQVPQILPIVPPSFADDKDTEPNDIPRSNELEEFIANVTIQPPTVKITPAIELTPEEIMSYIIPPPPGSNSSTLDRDIASYVNQNEIVETKNEQNNCNDVKTSNGDVTRGVLSVSEIRSMFNAKGLSDARNSLLLKEKTKSQTKSDSPKCKRKSVTGEKQTNGIAHIIEYPTVERKGMFSCCSKDKNKSEDSSEAETEKIDGHIQNSDSMPDVCEIRPPPRRKSSEIRKPPERPPKTPPTPAPRPRSNSFTCPNNELSVVEITTNHFGTMNNRKLNYKVVCDLNEGPKSIPPQLPPRPENRVLSPPPPILLPPKKPPLPPVPSIEVLRMKNLQKLSPVRATERLASIGSPHFQRNLSTYRNLENENRLTDDESQSIRSTQNYSSMTLQNRHVRSNSETKSTILKNKEMSTALSLCSPQMNRRFSNRPDILNGAPVGDPRMFSPPLSERKPLRRDSASSAVKVQNHVRFKDDVIDDIPTPPSPPTVKFPECPAGNNGHVSIENLLCKTEVAVDGLLQRLHQVAQKCSHQHAHGGGEDIDEAKFQRARNELTSCAVSLVGASRTLALGRHTSAPLQTRNLVLRVHDVTAAFKDLAGAEMAHIIHEHNAKNSQGQDSNSSLEGQLALRAECLANVLATLLRSLRVFSP</sequence>
<feature type="compositionally biased region" description="Basic and acidic residues" evidence="1">
    <location>
        <begin position="720"/>
        <end position="732"/>
    </location>
</feature>
<name>A0A8S4RNN8_9NEOP</name>
<dbReference type="Proteomes" id="UP000838756">
    <property type="component" value="Unassembled WGS sequence"/>
</dbReference>
<feature type="compositionally biased region" description="Polar residues" evidence="1">
    <location>
        <begin position="872"/>
        <end position="897"/>
    </location>
</feature>
<dbReference type="EMBL" id="CAKXAJ010025340">
    <property type="protein sequence ID" value="CAH2238386.1"/>
    <property type="molecule type" value="Genomic_DNA"/>
</dbReference>
<keyword evidence="3" id="KW-1185">Reference proteome</keyword>
<feature type="region of interest" description="Disordered" evidence="1">
    <location>
        <begin position="863"/>
        <end position="897"/>
    </location>
</feature>
<feature type="compositionally biased region" description="Pro residues" evidence="1">
    <location>
        <begin position="801"/>
        <end position="811"/>
    </location>
</feature>
<reference evidence="2" key="1">
    <citation type="submission" date="2022-03" db="EMBL/GenBank/DDBJ databases">
        <authorList>
            <person name="Lindestad O."/>
        </authorList>
    </citation>
    <scope>NUCLEOTIDE SEQUENCE</scope>
</reference>
<feature type="region of interest" description="Disordered" evidence="1">
    <location>
        <begin position="680"/>
        <end position="750"/>
    </location>
</feature>
<feature type="compositionally biased region" description="Basic and acidic residues" evidence="1">
    <location>
        <begin position="680"/>
        <end position="699"/>
    </location>
</feature>
<feature type="region of interest" description="Disordered" evidence="1">
    <location>
        <begin position="633"/>
        <end position="655"/>
    </location>
</feature>
<feature type="compositionally biased region" description="Basic and acidic residues" evidence="1">
    <location>
        <begin position="943"/>
        <end position="952"/>
    </location>
</feature>
<feature type="non-terminal residue" evidence="2">
    <location>
        <position position="1"/>
    </location>
</feature>
<feature type="region of interest" description="Disordered" evidence="1">
    <location>
        <begin position="398"/>
        <end position="420"/>
    </location>
</feature>
<dbReference type="SUPFAM" id="SSF50729">
    <property type="entry name" value="PH domain-like"/>
    <property type="match status" value="1"/>
</dbReference>
<protein>
    <submittedName>
        <fullName evidence="2">Jg27007 protein</fullName>
    </submittedName>
</protein>